<feature type="coiled-coil region" evidence="1">
    <location>
        <begin position="81"/>
        <end position="108"/>
    </location>
</feature>
<comment type="caution">
    <text evidence="4">The sequence shown here is derived from an EMBL/GenBank/DDBJ whole genome shotgun (WGS) entry which is preliminary data.</text>
</comment>
<gene>
    <name evidence="4" type="ORF">C8A04DRAFT_12290</name>
</gene>
<keyword evidence="3" id="KW-0472">Membrane</keyword>
<feature type="transmembrane region" description="Helical" evidence="3">
    <location>
        <begin position="572"/>
        <end position="589"/>
    </location>
</feature>
<keyword evidence="1" id="KW-0175">Coiled coil</keyword>
<accession>A0AAN6V4Y6</accession>
<feature type="region of interest" description="Disordered" evidence="2">
    <location>
        <begin position="132"/>
        <end position="161"/>
    </location>
</feature>
<dbReference type="Pfam" id="PF06772">
    <property type="entry name" value="LtrA"/>
    <property type="match status" value="1"/>
</dbReference>
<dbReference type="InterPro" id="IPR010640">
    <property type="entry name" value="Low_temperature_requirement_A"/>
</dbReference>
<evidence type="ECO:0000256" key="2">
    <source>
        <dbReference type="SAM" id="MobiDB-lite"/>
    </source>
</evidence>
<feature type="transmembrane region" description="Helical" evidence="3">
    <location>
        <begin position="324"/>
        <end position="342"/>
    </location>
</feature>
<reference evidence="4" key="1">
    <citation type="journal article" date="2023" name="Mol. Phylogenet. Evol.">
        <title>Genome-scale phylogeny and comparative genomics of the fungal order Sordariales.</title>
        <authorList>
            <person name="Hensen N."/>
            <person name="Bonometti L."/>
            <person name="Westerberg I."/>
            <person name="Brannstrom I.O."/>
            <person name="Guillou S."/>
            <person name="Cros-Aarteil S."/>
            <person name="Calhoun S."/>
            <person name="Haridas S."/>
            <person name="Kuo A."/>
            <person name="Mondo S."/>
            <person name="Pangilinan J."/>
            <person name="Riley R."/>
            <person name="LaButti K."/>
            <person name="Andreopoulos B."/>
            <person name="Lipzen A."/>
            <person name="Chen C."/>
            <person name="Yan M."/>
            <person name="Daum C."/>
            <person name="Ng V."/>
            <person name="Clum A."/>
            <person name="Steindorff A."/>
            <person name="Ohm R.A."/>
            <person name="Martin F."/>
            <person name="Silar P."/>
            <person name="Natvig D.O."/>
            <person name="Lalanne C."/>
            <person name="Gautier V."/>
            <person name="Ament-Velasquez S.L."/>
            <person name="Kruys A."/>
            <person name="Hutchinson M.I."/>
            <person name="Powell A.J."/>
            <person name="Barry K."/>
            <person name="Miller A.N."/>
            <person name="Grigoriev I.V."/>
            <person name="Debuchy R."/>
            <person name="Gladieux P."/>
            <person name="Hiltunen Thoren M."/>
            <person name="Johannesson H."/>
        </authorList>
    </citation>
    <scope>NUCLEOTIDE SEQUENCE</scope>
    <source>
        <strain evidence="4">CBS 141.50</strain>
    </source>
</reference>
<evidence type="ECO:0000256" key="3">
    <source>
        <dbReference type="SAM" id="Phobius"/>
    </source>
</evidence>
<evidence type="ECO:0000313" key="4">
    <source>
        <dbReference type="EMBL" id="KAK4143596.1"/>
    </source>
</evidence>
<dbReference type="EMBL" id="MU853585">
    <property type="protein sequence ID" value="KAK4143596.1"/>
    <property type="molecule type" value="Genomic_DNA"/>
</dbReference>
<sequence>MPPRRGHPPSEFLLPNGTKVLVTLPDEVESLRKRYAHTAHADPPIQVEVVVHGSEQHRDLLHQTKSHHETRRQRLRERDGVAQVLEEWEEVRAQLEGLEAQLLKIAKEEYGVGGVNANFDKFGFHAKLRTYGEGEGEEDGEEGDGMTASSSGVSSYSGTTEGKGEAGEAMKLFQRPVIKQYFHRGLLWRSAENTEIMSFELFFDLLYVGIIAINGDHAAEESDGRELIRFIVTFCMSWRIWSDVQQVVSWFQTDDILQRVEIIFLISCLLGHTTNIIQAFHAGQDSYTQMVAFYLAARLAMAIYYAATAFLLPLVKGTMVSEVLNILVGAALWIASTTGGAGGEEGGAESPLNVTRIVLAFVALAVDLFGKSVSVALFRYGSAHETPLALRFRSWFEFFPAINIEHKVERTNAFVSLVFGYSVVGIMFQNTGAFAMPLNAFLGKAILGLTQAAVFNWLYFDIDGSTLRVHAIRRSVQSSLLWQWSHLPFSMAYILAAAALCKMVVLRDSAATPLDGLTEVYQERSAATLSLGLRLYYCEGLGLALFCMGLIALSHEHKVPAGQCRLPKWARLMNRFAVCVVFCCLPAAGTALNSLGLIAITTALSVWTLLFELWAKSCRESSYWGEDGDDAACRRYTASCSRKRLERATKENGEIDIVQLGRSEKTATATIA</sequence>
<feature type="transmembrane region" description="Helical" evidence="3">
    <location>
        <begin position="534"/>
        <end position="552"/>
    </location>
</feature>
<keyword evidence="3" id="KW-1133">Transmembrane helix</keyword>
<dbReference type="Proteomes" id="UP001302676">
    <property type="component" value="Unassembled WGS sequence"/>
</dbReference>
<reference evidence="4" key="2">
    <citation type="submission" date="2023-05" db="EMBL/GenBank/DDBJ databases">
        <authorList>
            <consortium name="Lawrence Berkeley National Laboratory"/>
            <person name="Steindorff A."/>
            <person name="Hensen N."/>
            <person name="Bonometti L."/>
            <person name="Westerberg I."/>
            <person name="Brannstrom I.O."/>
            <person name="Guillou S."/>
            <person name="Cros-Aarteil S."/>
            <person name="Calhoun S."/>
            <person name="Haridas S."/>
            <person name="Kuo A."/>
            <person name="Mondo S."/>
            <person name="Pangilinan J."/>
            <person name="Riley R."/>
            <person name="Labutti K."/>
            <person name="Andreopoulos B."/>
            <person name="Lipzen A."/>
            <person name="Chen C."/>
            <person name="Yanf M."/>
            <person name="Daum C."/>
            <person name="Ng V."/>
            <person name="Clum A."/>
            <person name="Ohm R."/>
            <person name="Martin F."/>
            <person name="Silar P."/>
            <person name="Natvig D."/>
            <person name="Lalanne C."/>
            <person name="Gautier V."/>
            <person name="Ament-Velasquez S.L."/>
            <person name="Kruys A."/>
            <person name="Hutchinson M.I."/>
            <person name="Powell A.J."/>
            <person name="Barry K."/>
            <person name="Miller A.N."/>
            <person name="Grigoriev I.V."/>
            <person name="Debuchy R."/>
            <person name="Gladieux P."/>
            <person name="Thoren M.H."/>
            <person name="Johannesson H."/>
        </authorList>
    </citation>
    <scope>NUCLEOTIDE SEQUENCE</scope>
    <source>
        <strain evidence="4">CBS 141.50</strain>
    </source>
</reference>
<keyword evidence="5" id="KW-1185">Reference proteome</keyword>
<keyword evidence="3" id="KW-0812">Transmembrane</keyword>
<dbReference type="GeneID" id="87813903"/>
<evidence type="ECO:0008006" key="6">
    <source>
        <dbReference type="Google" id="ProtNLM"/>
    </source>
</evidence>
<feature type="transmembrane region" description="Helical" evidence="3">
    <location>
        <begin position="292"/>
        <end position="312"/>
    </location>
</feature>
<protein>
    <recommendedName>
        <fullName evidence="6">Low temperature requirement A</fullName>
    </recommendedName>
</protein>
<feature type="transmembrane region" description="Helical" evidence="3">
    <location>
        <begin position="413"/>
        <end position="435"/>
    </location>
</feature>
<dbReference type="PANTHER" id="PTHR36840">
    <property type="entry name" value="BLL5714 PROTEIN"/>
    <property type="match status" value="1"/>
</dbReference>
<feature type="transmembrane region" description="Helical" evidence="3">
    <location>
        <begin position="481"/>
        <end position="505"/>
    </location>
</feature>
<organism evidence="4 5">
    <name type="scientific">Dichotomopilus funicola</name>
    <dbReference type="NCBI Taxonomy" id="1934379"/>
    <lineage>
        <taxon>Eukaryota</taxon>
        <taxon>Fungi</taxon>
        <taxon>Dikarya</taxon>
        <taxon>Ascomycota</taxon>
        <taxon>Pezizomycotina</taxon>
        <taxon>Sordariomycetes</taxon>
        <taxon>Sordariomycetidae</taxon>
        <taxon>Sordariales</taxon>
        <taxon>Chaetomiaceae</taxon>
        <taxon>Dichotomopilus</taxon>
    </lineage>
</organism>
<proteinExistence type="predicted"/>
<feature type="transmembrane region" description="Helical" evidence="3">
    <location>
        <begin position="354"/>
        <end position="378"/>
    </location>
</feature>
<dbReference type="PANTHER" id="PTHR36840:SF1">
    <property type="entry name" value="BLL5714 PROTEIN"/>
    <property type="match status" value="1"/>
</dbReference>
<feature type="compositionally biased region" description="Acidic residues" evidence="2">
    <location>
        <begin position="134"/>
        <end position="144"/>
    </location>
</feature>
<feature type="transmembrane region" description="Helical" evidence="3">
    <location>
        <begin position="441"/>
        <end position="460"/>
    </location>
</feature>
<dbReference type="AlphaFoldDB" id="A0AAN6V4Y6"/>
<evidence type="ECO:0000313" key="5">
    <source>
        <dbReference type="Proteomes" id="UP001302676"/>
    </source>
</evidence>
<feature type="compositionally biased region" description="Low complexity" evidence="2">
    <location>
        <begin position="145"/>
        <end position="160"/>
    </location>
</feature>
<dbReference type="RefSeq" id="XP_062636967.1">
    <property type="nucleotide sequence ID" value="XM_062777290.1"/>
</dbReference>
<evidence type="ECO:0000256" key="1">
    <source>
        <dbReference type="SAM" id="Coils"/>
    </source>
</evidence>
<name>A0AAN6V4Y6_9PEZI</name>